<accession>A0ABY9NPF1</accession>
<protein>
    <submittedName>
        <fullName evidence="10">ABC transporter permease</fullName>
    </submittedName>
</protein>
<keyword evidence="6 8" id="KW-1133">Transmembrane helix</keyword>
<keyword evidence="3" id="KW-0813">Transport</keyword>
<feature type="domain" description="ABC transmembrane type-2" evidence="9">
    <location>
        <begin position="137"/>
        <end position="378"/>
    </location>
</feature>
<evidence type="ECO:0000256" key="6">
    <source>
        <dbReference type="ARBA" id="ARBA00022989"/>
    </source>
</evidence>
<evidence type="ECO:0000313" key="11">
    <source>
        <dbReference type="Proteomes" id="UP001237292"/>
    </source>
</evidence>
<dbReference type="PANTHER" id="PTHR30294:SF29">
    <property type="entry name" value="MULTIDRUG ABC TRANSPORTER PERMEASE YBHS-RELATED"/>
    <property type="match status" value="1"/>
</dbReference>
<feature type="transmembrane region" description="Helical" evidence="8">
    <location>
        <begin position="322"/>
        <end position="344"/>
    </location>
</feature>
<evidence type="ECO:0000313" key="10">
    <source>
        <dbReference type="EMBL" id="WMN20454.1"/>
    </source>
</evidence>
<keyword evidence="4" id="KW-1003">Cell membrane</keyword>
<evidence type="ECO:0000256" key="2">
    <source>
        <dbReference type="ARBA" id="ARBA00007783"/>
    </source>
</evidence>
<sequence>MSDFNGAGSGLWRRLLALTRKEFRQLLRDKSNMAIGVILPIVLILIFGYGLSLDIRNTPLAVVLEDSSPAARDVVAKLESSAYFSVTRVTSMVEAQALMDKRRVDGIVRVPADFSRRLEQHDARLQLLLHGADANSAATLGRYVRGALAVWQQQYLERTRQAPPSGRVLVVERMWFNAANSSTWYLVPGLIALIMTLVGAFLTSLVLAREWERGTLESLFVTPVKSIEILLAKIIPYFVVGLLGLVMCLVSARLLFQVPIQGSLLLLLLSSMLYLLVTLGIGLLISAKTRNQFLASQIAIIFSFLPALMLSGFLFDLRNVPTFIRLVGSILPATYFMELVKTLFLAGNNWALVAKNLTILAVYAVFLLNAARLCTRKKVG</sequence>
<comment type="similarity">
    <text evidence="2">Belongs to the ABC-2 integral membrane protein family.</text>
</comment>
<dbReference type="RefSeq" id="WP_085598261.1">
    <property type="nucleotide sequence ID" value="NZ_CP133164.1"/>
</dbReference>
<evidence type="ECO:0000256" key="8">
    <source>
        <dbReference type="SAM" id="Phobius"/>
    </source>
</evidence>
<evidence type="ECO:0000256" key="7">
    <source>
        <dbReference type="ARBA" id="ARBA00023136"/>
    </source>
</evidence>
<dbReference type="PROSITE" id="PS51012">
    <property type="entry name" value="ABC_TM2"/>
    <property type="match status" value="1"/>
</dbReference>
<dbReference type="InterPro" id="IPR051449">
    <property type="entry name" value="ABC-2_transporter_component"/>
</dbReference>
<evidence type="ECO:0000256" key="5">
    <source>
        <dbReference type="ARBA" id="ARBA00022692"/>
    </source>
</evidence>
<dbReference type="Gene3D" id="3.40.1710.10">
    <property type="entry name" value="abc type-2 transporter like domain"/>
    <property type="match status" value="1"/>
</dbReference>
<gene>
    <name evidence="10" type="ORF">QL104_13990</name>
</gene>
<evidence type="ECO:0000256" key="4">
    <source>
        <dbReference type="ARBA" id="ARBA00022475"/>
    </source>
</evidence>
<keyword evidence="7 8" id="KW-0472">Membrane</keyword>
<dbReference type="Proteomes" id="UP001237292">
    <property type="component" value="Chromosome"/>
</dbReference>
<keyword evidence="11" id="KW-1185">Reference proteome</keyword>
<name>A0ABY9NPF1_9PSED</name>
<dbReference type="EMBL" id="CP133164">
    <property type="protein sequence ID" value="WMN20454.1"/>
    <property type="molecule type" value="Genomic_DNA"/>
</dbReference>
<evidence type="ECO:0000259" key="9">
    <source>
        <dbReference type="PROSITE" id="PS51012"/>
    </source>
</evidence>
<organism evidence="10 11">
    <name type="scientific">Pseudomonas piscis</name>
    <dbReference type="NCBI Taxonomy" id="2614538"/>
    <lineage>
        <taxon>Bacteria</taxon>
        <taxon>Pseudomonadati</taxon>
        <taxon>Pseudomonadota</taxon>
        <taxon>Gammaproteobacteria</taxon>
        <taxon>Pseudomonadales</taxon>
        <taxon>Pseudomonadaceae</taxon>
        <taxon>Pseudomonas</taxon>
    </lineage>
</organism>
<keyword evidence="5 8" id="KW-0812">Transmembrane</keyword>
<feature type="transmembrane region" description="Helical" evidence="8">
    <location>
        <begin position="183"/>
        <end position="209"/>
    </location>
</feature>
<comment type="subcellular location">
    <subcellularLocation>
        <location evidence="1">Cell membrane</location>
        <topology evidence="1">Multi-pass membrane protein</topology>
    </subcellularLocation>
</comment>
<feature type="transmembrane region" description="Helical" evidence="8">
    <location>
        <begin position="33"/>
        <end position="51"/>
    </location>
</feature>
<evidence type="ECO:0000256" key="1">
    <source>
        <dbReference type="ARBA" id="ARBA00004651"/>
    </source>
</evidence>
<feature type="transmembrane region" description="Helical" evidence="8">
    <location>
        <begin position="293"/>
        <end position="315"/>
    </location>
</feature>
<feature type="transmembrane region" description="Helical" evidence="8">
    <location>
        <begin position="264"/>
        <end position="287"/>
    </location>
</feature>
<dbReference type="PANTHER" id="PTHR30294">
    <property type="entry name" value="MEMBRANE COMPONENT OF ABC TRANSPORTER YHHJ-RELATED"/>
    <property type="match status" value="1"/>
</dbReference>
<feature type="transmembrane region" description="Helical" evidence="8">
    <location>
        <begin position="350"/>
        <end position="371"/>
    </location>
</feature>
<dbReference type="InterPro" id="IPR013525">
    <property type="entry name" value="ABC2_TM"/>
</dbReference>
<proteinExistence type="inferred from homology"/>
<reference evidence="10 11" key="1">
    <citation type="journal article" date="2023" name="Access Microbiol">
        <title>The genome of a steinernematid-associated Pseudomonas piscis bacterium encodes the biosynthesis of insect toxins.</title>
        <authorList>
            <person name="Awori R.M."/>
            <person name="Hendre P."/>
            <person name="Amugune N.O."/>
        </authorList>
    </citation>
    <scope>NUCLEOTIDE SEQUENCE [LARGE SCALE GENOMIC DNA]</scope>
    <source>
        <strain evidence="10 11">75</strain>
    </source>
</reference>
<evidence type="ECO:0000256" key="3">
    <source>
        <dbReference type="ARBA" id="ARBA00022448"/>
    </source>
</evidence>
<dbReference type="Pfam" id="PF12698">
    <property type="entry name" value="ABC2_membrane_3"/>
    <property type="match status" value="1"/>
</dbReference>
<feature type="transmembrane region" description="Helical" evidence="8">
    <location>
        <begin position="229"/>
        <end position="252"/>
    </location>
</feature>
<dbReference type="InterPro" id="IPR047817">
    <property type="entry name" value="ABC2_TM_bact-type"/>
</dbReference>